<sequence>MKKIIIHSIPVAVSWAWLYANYATLNPIDIKGPVFLKFYIILLLTSYVSVFILKSDKETVSKISLSFLILIFALGAVKLIRGIILEKPVGFLLMILFVEAIIASVIMSHDVKDKIK</sequence>
<reference evidence="2 3" key="1">
    <citation type="submission" date="2018-11" db="EMBL/GenBank/DDBJ databases">
        <title>Proposal to divide the Flavobacteriaceae and reorganize its genera based on Amino Acid Identity values calculated from whole genome sequences.</title>
        <authorList>
            <person name="Nicholson A.C."/>
            <person name="Gulvik C.A."/>
            <person name="Whitney A.M."/>
            <person name="Humrighouse B.W."/>
            <person name="Bell M."/>
            <person name="Holmes B."/>
            <person name="Steigerwalt A.G."/>
            <person name="Villarma A."/>
            <person name="Sheth M."/>
            <person name="Batra D."/>
            <person name="Pryor J."/>
            <person name="Bernardet J.-F."/>
            <person name="Hugo C."/>
            <person name="Kampfer P."/>
            <person name="Newman J."/>
            <person name="McQuiston J.R."/>
        </authorList>
    </citation>
    <scope>NUCLEOTIDE SEQUENCE [LARGE SCALE GENOMIC DNA]</scope>
    <source>
        <strain evidence="2 3">H5559</strain>
    </source>
</reference>
<feature type="transmembrane region" description="Helical" evidence="1">
    <location>
        <begin position="90"/>
        <end position="108"/>
    </location>
</feature>
<feature type="transmembrane region" description="Helical" evidence="1">
    <location>
        <begin position="34"/>
        <end position="53"/>
    </location>
</feature>
<dbReference type="EMBL" id="CP033930">
    <property type="protein sequence ID" value="AZB19011.1"/>
    <property type="molecule type" value="Genomic_DNA"/>
</dbReference>
<feature type="transmembrane region" description="Helical" evidence="1">
    <location>
        <begin position="5"/>
        <end position="22"/>
    </location>
</feature>
<keyword evidence="1" id="KW-1133">Transmembrane helix</keyword>
<evidence type="ECO:0000256" key="1">
    <source>
        <dbReference type="SAM" id="Phobius"/>
    </source>
</evidence>
<keyword evidence="1" id="KW-0472">Membrane</keyword>
<protein>
    <submittedName>
        <fullName evidence="2">Uncharacterized protein</fullName>
    </submittedName>
</protein>
<dbReference type="AlphaFoldDB" id="A0AAD0YXV9"/>
<accession>A0AAD0YXV9</accession>
<dbReference type="RefSeq" id="WP_061085115.1">
    <property type="nucleotide sequence ID" value="NZ_CP033930.1"/>
</dbReference>
<keyword evidence="1" id="KW-0812">Transmembrane</keyword>
<organism evidence="2 3">
    <name type="scientific">Chryseobacterium indologenes</name>
    <name type="common">Flavobacterium indologenes</name>
    <dbReference type="NCBI Taxonomy" id="253"/>
    <lineage>
        <taxon>Bacteria</taxon>
        <taxon>Pseudomonadati</taxon>
        <taxon>Bacteroidota</taxon>
        <taxon>Flavobacteriia</taxon>
        <taxon>Flavobacteriales</taxon>
        <taxon>Weeksellaceae</taxon>
        <taxon>Chryseobacterium group</taxon>
        <taxon>Chryseobacterium</taxon>
    </lineage>
</organism>
<proteinExistence type="predicted"/>
<feature type="transmembrane region" description="Helical" evidence="1">
    <location>
        <begin position="65"/>
        <end position="84"/>
    </location>
</feature>
<name>A0AAD0YXV9_CHRID</name>
<dbReference type="Proteomes" id="UP000269015">
    <property type="component" value="Chromosome"/>
</dbReference>
<evidence type="ECO:0000313" key="2">
    <source>
        <dbReference type="EMBL" id="AZB19011.1"/>
    </source>
</evidence>
<gene>
    <name evidence="2" type="ORF">EG352_15090</name>
</gene>
<evidence type="ECO:0000313" key="3">
    <source>
        <dbReference type="Proteomes" id="UP000269015"/>
    </source>
</evidence>